<accession>A0AAD3CWR3</accession>
<protein>
    <submittedName>
        <fullName evidence="2">Uncharacterized protein</fullName>
    </submittedName>
</protein>
<dbReference type="Proteomes" id="UP001054902">
    <property type="component" value="Unassembled WGS sequence"/>
</dbReference>
<comment type="caution">
    <text evidence="2">The sequence shown here is derived from an EMBL/GenBank/DDBJ whole genome shotgun (WGS) entry which is preliminary data.</text>
</comment>
<feature type="signal peptide" evidence="1">
    <location>
        <begin position="1"/>
        <end position="19"/>
    </location>
</feature>
<sequence length="413" mass="47028">MHQIKSVILLALLTTRASCFVSNSRLSRRASTVPSNQNSPVTPSSSTLFYTESNDETWYNALEFECEESFESSSPENKYLTGNDLKELRADIQQMKQNLQLSLATDDLMRVVSLQKSIEEAEKKDPELVYKSALKRIAESNQYNSRKKYDILSKYNKVAREARANIARLNLDGLWVANFGHGSELVNVTYTGDTIIGHRLNQPDQLFFEADLSPPASNGAKDRNLKPINLNSSEASKWGVDKLERYSGQIRDTLTKSAPDTLSGDLLQGNLIMFDGYFSFLWVPTRQHVFFSRPKPDIILSMMRDQISAEDEVENMRSHLSKCFDKNIDEAFMAPSITPEAEPFRRIATKHDLKLAKHETQIVYEDHLPLHEIPKVNDATPINPLGKSSQSFLDFHKWMTYIEKALNPNELEK</sequence>
<organism evidence="2 3">
    <name type="scientific">Chaetoceros tenuissimus</name>
    <dbReference type="NCBI Taxonomy" id="426638"/>
    <lineage>
        <taxon>Eukaryota</taxon>
        <taxon>Sar</taxon>
        <taxon>Stramenopiles</taxon>
        <taxon>Ochrophyta</taxon>
        <taxon>Bacillariophyta</taxon>
        <taxon>Coscinodiscophyceae</taxon>
        <taxon>Chaetocerotophycidae</taxon>
        <taxon>Chaetocerotales</taxon>
        <taxon>Chaetocerotaceae</taxon>
        <taxon>Chaetoceros</taxon>
    </lineage>
</organism>
<name>A0AAD3CWR3_9STRA</name>
<evidence type="ECO:0000313" key="2">
    <source>
        <dbReference type="EMBL" id="GFH52390.1"/>
    </source>
</evidence>
<feature type="chain" id="PRO_5042290738" evidence="1">
    <location>
        <begin position="20"/>
        <end position="413"/>
    </location>
</feature>
<keyword evidence="1" id="KW-0732">Signal</keyword>
<evidence type="ECO:0000256" key="1">
    <source>
        <dbReference type="SAM" id="SignalP"/>
    </source>
</evidence>
<dbReference type="AlphaFoldDB" id="A0AAD3CWR3"/>
<gene>
    <name evidence="2" type="ORF">CTEN210_08866</name>
</gene>
<proteinExistence type="predicted"/>
<dbReference type="EMBL" id="BLLK01000045">
    <property type="protein sequence ID" value="GFH52390.1"/>
    <property type="molecule type" value="Genomic_DNA"/>
</dbReference>
<keyword evidence="3" id="KW-1185">Reference proteome</keyword>
<evidence type="ECO:0000313" key="3">
    <source>
        <dbReference type="Proteomes" id="UP001054902"/>
    </source>
</evidence>
<reference evidence="2 3" key="1">
    <citation type="journal article" date="2021" name="Sci. Rep.">
        <title>The genome of the diatom Chaetoceros tenuissimus carries an ancient integrated fragment of an extant virus.</title>
        <authorList>
            <person name="Hongo Y."/>
            <person name="Kimura K."/>
            <person name="Takaki Y."/>
            <person name="Yoshida Y."/>
            <person name="Baba S."/>
            <person name="Kobayashi G."/>
            <person name="Nagasaki K."/>
            <person name="Hano T."/>
            <person name="Tomaru Y."/>
        </authorList>
    </citation>
    <scope>NUCLEOTIDE SEQUENCE [LARGE SCALE GENOMIC DNA]</scope>
    <source>
        <strain evidence="2 3">NIES-3715</strain>
    </source>
</reference>